<sequence length="149" mass="16712">MPLFFAYGISTDPERMQAEMGGYKSYQAAVLPDHACTFTYNPEYNGGATTLIPSDGDEALGVVYEIEENQLALFEEVDEEYALHQMQVKAGGELLTAYVLLPREEETLTLPAPDYLERVRKGLLVHHSVDEVEAYLQAGIERVNKSDRH</sequence>
<dbReference type="KEGG" id="tum:CBW65_14375"/>
<dbReference type="AlphaFoldDB" id="A0A1Y0IP42"/>
<dbReference type="OrthoDB" id="9798709at2"/>
<dbReference type="SUPFAM" id="SSF110857">
    <property type="entry name" value="Gamma-glutamyl cyclotransferase-like"/>
    <property type="match status" value="1"/>
</dbReference>
<accession>A0A1Y0IP42</accession>
<dbReference type="Proteomes" id="UP000195437">
    <property type="component" value="Chromosome"/>
</dbReference>
<proteinExistence type="predicted"/>
<evidence type="ECO:0000313" key="2">
    <source>
        <dbReference type="EMBL" id="ARU62060.1"/>
    </source>
</evidence>
<dbReference type="Gene3D" id="3.10.490.10">
    <property type="entry name" value="Gamma-glutamyl cyclotransferase-like"/>
    <property type="match status" value="1"/>
</dbReference>
<feature type="domain" description="Gamma-glutamylcyclotransferase AIG2-like" evidence="1">
    <location>
        <begin position="4"/>
        <end position="107"/>
    </location>
</feature>
<dbReference type="InterPro" id="IPR013024">
    <property type="entry name" value="GGCT-like"/>
</dbReference>
<evidence type="ECO:0000313" key="3">
    <source>
        <dbReference type="Proteomes" id="UP000195437"/>
    </source>
</evidence>
<dbReference type="InterPro" id="IPR036568">
    <property type="entry name" value="GGCT-like_sf"/>
</dbReference>
<dbReference type="CDD" id="cd06661">
    <property type="entry name" value="GGCT_like"/>
    <property type="match status" value="1"/>
</dbReference>
<keyword evidence="3" id="KW-1185">Reference proteome</keyword>
<dbReference type="EMBL" id="CP021434">
    <property type="protein sequence ID" value="ARU62060.1"/>
    <property type="molecule type" value="Genomic_DNA"/>
</dbReference>
<evidence type="ECO:0000259" key="1">
    <source>
        <dbReference type="Pfam" id="PF06094"/>
    </source>
</evidence>
<dbReference type="InterPro" id="IPR009288">
    <property type="entry name" value="AIG2-like_dom"/>
</dbReference>
<organism evidence="2 3">
    <name type="scientific">Tumebacillus avium</name>
    <dbReference type="NCBI Taxonomy" id="1903704"/>
    <lineage>
        <taxon>Bacteria</taxon>
        <taxon>Bacillati</taxon>
        <taxon>Bacillota</taxon>
        <taxon>Bacilli</taxon>
        <taxon>Bacillales</taxon>
        <taxon>Alicyclobacillaceae</taxon>
        <taxon>Tumebacillus</taxon>
    </lineage>
</organism>
<dbReference type="RefSeq" id="WP_087457425.1">
    <property type="nucleotide sequence ID" value="NZ_CP021434.1"/>
</dbReference>
<gene>
    <name evidence="2" type="ORF">CBW65_14375</name>
</gene>
<dbReference type="Pfam" id="PF06094">
    <property type="entry name" value="GGACT"/>
    <property type="match status" value="1"/>
</dbReference>
<protein>
    <recommendedName>
        <fullName evidence="1">Gamma-glutamylcyclotransferase AIG2-like domain-containing protein</fullName>
    </recommendedName>
</protein>
<reference evidence="3" key="1">
    <citation type="submission" date="2017-05" db="EMBL/GenBank/DDBJ databases">
        <authorList>
            <person name="Sung H."/>
        </authorList>
    </citation>
    <scope>NUCLEOTIDE SEQUENCE [LARGE SCALE GENOMIC DNA]</scope>
    <source>
        <strain evidence="3">AR23208</strain>
    </source>
</reference>
<name>A0A1Y0IP42_9BACL</name>